<gene>
    <name evidence="1" type="ORF">DSO57_1005801</name>
</gene>
<sequence>MQAGSWFMGTAAVRNIADTYSCVINKLSPTASVKVPAATEQTSAVNMQISTVTKQTSATNVQTSASIK</sequence>
<keyword evidence="2" id="KW-1185">Reference proteome</keyword>
<dbReference type="Proteomes" id="UP001165960">
    <property type="component" value="Unassembled WGS sequence"/>
</dbReference>
<name>A0ACC2TJ20_9FUNG</name>
<comment type="caution">
    <text evidence="1">The sequence shown here is derived from an EMBL/GenBank/DDBJ whole genome shotgun (WGS) entry which is preliminary data.</text>
</comment>
<protein>
    <submittedName>
        <fullName evidence="1">Uncharacterized protein</fullName>
    </submittedName>
</protein>
<evidence type="ECO:0000313" key="1">
    <source>
        <dbReference type="EMBL" id="KAJ9074481.1"/>
    </source>
</evidence>
<evidence type="ECO:0000313" key="2">
    <source>
        <dbReference type="Proteomes" id="UP001165960"/>
    </source>
</evidence>
<reference evidence="1" key="1">
    <citation type="submission" date="2022-04" db="EMBL/GenBank/DDBJ databases">
        <title>Genome of the entomopathogenic fungus Entomophthora muscae.</title>
        <authorList>
            <person name="Elya C."/>
            <person name="Lovett B.R."/>
            <person name="Lee E."/>
            <person name="Macias A.M."/>
            <person name="Hajek A.E."/>
            <person name="De Bivort B.L."/>
            <person name="Kasson M.T."/>
            <person name="De Fine Licht H.H."/>
            <person name="Stajich J.E."/>
        </authorList>
    </citation>
    <scope>NUCLEOTIDE SEQUENCE</scope>
    <source>
        <strain evidence="1">Berkeley</strain>
    </source>
</reference>
<proteinExistence type="predicted"/>
<accession>A0ACC2TJ20</accession>
<dbReference type="EMBL" id="QTSX02002856">
    <property type="protein sequence ID" value="KAJ9074481.1"/>
    <property type="molecule type" value="Genomic_DNA"/>
</dbReference>
<organism evidence="1 2">
    <name type="scientific">Entomophthora muscae</name>
    <dbReference type="NCBI Taxonomy" id="34485"/>
    <lineage>
        <taxon>Eukaryota</taxon>
        <taxon>Fungi</taxon>
        <taxon>Fungi incertae sedis</taxon>
        <taxon>Zoopagomycota</taxon>
        <taxon>Entomophthoromycotina</taxon>
        <taxon>Entomophthoromycetes</taxon>
        <taxon>Entomophthorales</taxon>
        <taxon>Entomophthoraceae</taxon>
        <taxon>Entomophthora</taxon>
    </lineage>
</organism>